<sequence length="133" mass="14545">MPMVFPPSPPPSSSSALSILPSFLLNPSLHLPNSTPNLTVFRNPKASKTTKNSVSERAINSVQTHQLFSSGSRFRSQIFNFAICVLPYWPSQVSLMVLSEFGSVQVAPLDSCFRLDCFVSVSAFGFVALFLET</sequence>
<dbReference type="EMBL" id="OY731400">
    <property type="protein sequence ID" value="CAJ1941900.1"/>
    <property type="molecule type" value="Genomic_DNA"/>
</dbReference>
<evidence type="ECO:0000313" key="1">
    <source>
        <dbReference type="EMBL" id="CAJ1941900.1"/>
    </source>
</evidence>
<accession>A0AA86S503</accession>
<dbReference type="Gramene" id="rna-AYBTSS11_LOCUS10540">
    <property type="protein sequence ID" value="CAJ1941900.1"/>
    <property type="gene ID" value="gene-AYBTSS11_LOCUS10540"/>
</dbReference>
<keyword evidence="2" id="KW-1185">Reference proteome</keyword>
<organism evidence="1 2">
    <name type="scientific">Sphenostylis stenocarpa</name>
    <dbReference type="NCBI Taxonomy" id="92480"/>
    <lineage>
        <taxon>Eukaryota</taxon>
        <taxon>Viridiplantae</taxon>
        <taxon>Streptophyta</taxon>
        <taxon>Embryophyta</taxon>
        <taxon>Tracheophyta</taxon>
        <taxon>Spermatophyta</taxon>
        <taxon>Magnoliopsida</taxon>
        <taxon>eudicotyledons</taxon>
        <taxon>Gunneridae</taxon>
        <taxon>Pentapetalae</taxon>
        <taxon>rosids</taxon>
        <taxon>fabids</taxon>
        <taxon>Fabales</taxon>
        <taxon>Fabaceae</taxon>
        <taxon>Papilionoideae</taxon>
        <taxon>50 kb inversion clade</taxon>
        <taxon>NPAAA clade</taxon>
        <taxon>indigoferoid/millettioid clade</taxon>
        <taxon>Phaseoleae</taxon>
        <taxon>Sphenostylis</taxon>
    </lineage>
</organism>
<gene>
    <name evidence="1" type="ORF">AYBTSS11_LOCUS10540</name>
</gene>
<protein>
    <submittedName>
        <fullName evidence="1">Uncharacterized protein</fullName>
    </submittedName>
</protein>
<reference evidence="1" key="1">
    <citation type="submission" date="2023-10" db="EMBL/GenBank/DDBJ databases">
        <authorList>
            <person name="Domelevo Entfellner J.-B."/>
        </authorList>
    </citation>
    <scope>NUCLEOTIDE SEQUENCE</scope>
</reference>
<evidence type="ECO:0000313" key="2">
    <source>
        <dbReference type="Proteomes" id="UP001189624"/>
    </source>
</evidence>
<name>A0AA86S503_9FABA</name>
<dbReference type="Proteomes" id="UP001189624">
    <property type="component" value="Chromosome 3"/>
</dbReference>
<dbReference type="AlphaFoldDB" id="A0AA86S503"/>
<proteinExistence type="predicted"/>